<dbReference type="EMBL" id="LT629690">
    <property type="protein sequence ID" value="SDE80428.1"/>
    <property type="molecule type" value="Genomic_DNA"/>
</dbReference>
<proteinExistence type="inferred from homology"/>
<dbReference type="SMART" id="SM00450">
    <property type="entry name" value="RHOD"/>
    <property type="match status" value="1"/>
</dbReference>
<evidence type="ECO:0000259" key="2">
    <source>
        <dbReference type="PROSITE" id="PS50206"/>
    </source>
</evidence>
<dbReference type="GO" id="GO:0006400">
    <property type="term" value="P:tRNA modification"/>
    <property type="evidence" value="ECO:0007669"/>
    <property type="project" value="UniProtKB-UniRule"/>
</dbReference>
<dbReference type="OrthoDB" id="9778326at2"/>
<comment type="function">
    <text evidence="1">Catalyzes oxygen-dependent 5-hydroxyuridine (ho5U) modification at position 34 in tRNAs.</text>
</comment>
<accession>A0A1G7FWY2</accession>
<feature type="domain" description="Rhodanese" evidence="2">
    <location>
        <begin position="121"/>
        <end position="215"/>
    </location>
</feature>
<evidence type="ECO:0000256" key="1">
    <source>
        <dbReference type="HAMAP-Rule" id="MF_00469"/>
    </source>
</evidence>
<dbReference type="Proteomes" id="UP000182427">
    <property type="component" value="Chromosome I"/>
</dbReference>
<name>A0A1G7FWY2_9BACT</name>
<dbReference type="CDD" id="cd01518">
    <property type="entry name" value="RHOD_YceA"/>
    <property type="match status" value="1"/>
</dbReference>
<keyword evidence="1" id="KW-0560">Oxidoreductase</keyword>
<dbReference type="GO" id="GO:0016705">
    <property type="term" value="F:oxidoreductase activity, acting on paired donors, with incorporation or reduction of molecular oxygen"/>
    <property type="evidence" value="ECO:0007669"/>
    <property type="project" value="UniProtKB-UniRule"/>
</dbReference>
<protein>
    <recommendedName>
        <fullName evidence="1">tRNA uridine(34) hydroxylase</fullName>
        <ecNumber evidence="1">1.14.-.-</ecNumber>
    </recommendedName>
    <alternativeName>
        <fullName evidence="1">tRNA hydroxylation protein O</fullName>
    </alternativeName>
</protein>
<evidence type="ECO:0000313" key="3">
    <source>
        <dbReference type="EMBL" id="SDE80428.1"/>
    </source>
</evidence>
<dbReference type="InterPro" id="IPR020936">
    <property type="entry name" value="TrhO"/>
</dbReference>
<dbReference type="PANTHER" id="PTHR43268:SF3">
    <property type="entry name" value="RHODANESE-LIKE DOMAIN-CONTAINING PROTEIN 7-RELATED"/>
    <property type="match status" value="1"/>
</dbReference>
<dbReference type="AlphaFoldDB" id="A0A1G7FWY2"/>
<sequence>MYTVAAFYRFFALTDPQSLRDELHEKFALTDLRGTTLLAPEGINGTMAGSAETMEQFLNLLVERAGLDRAEVKFSYSEKPPFRRLKFKRKREIITFRTDDPVDPARPGKYVEPVGWNELISSPDVLLLDTRNTYETEIGTFEGAVMPPLEKFSDFAQWVQEHLDPARHTKVAMFCTGGIRCEKASAYMLQQGFPEVYHLRGGILRYLEETPAEESQWKGDCYIFDERIAVRHSDLRPEDSVGE</sequence>
<keyword evidence="4" id="KW-1185">Reference proteome</keyword>
<dbReference type="PROSITE" id="PS50206">
    <property type="entry name" value="RHODANESE_3"/>
    <property type="match status" value="1"/>
</dbReference>
<dbReference type="EC" id="1.14.-.-" evidence="1"/>
<dbReference type="InterPro" id="IPR036873">
    <property type="entry name" value="Rhodanese-like_dom_sf"/>
</dbReference>
<keyword evidence="1" id="KW-0819">tRNA processing</keyword>
<dbReference type="NCBIfam" id="NF001136">
    <property type="entry name" value="PRK00142.1-4"/>
    <property type="match status" value="1"/>
</dbReference>
<reference evidence="3 4" key="1">
    <citation type="submission" date="2016-10" db="EMBL/GenBank/DDBJ databases">
        <authorList>
            <person name="de Groot N.N."/>
        </authorList>
    </citation>
    <scope>NUCLEOTIDE SEQUENCE [LARGE SCALE GENOMIC DNA]</scope>
    <source>
        <strain evidence="3 4">GAS232</strain>
    </source>
</reference>
<evidence type="ECO:0000313" key="4">
    <source>
        <dbReference type="Proteomes" id="UP000182427"/>
    </source>
</evidence>
<dbReference type="Gene3D" id="3.40.250.10">
    <property type="entry name" value="Rhodanese-like domain"/>
    <property type="match status" value="1"/>
</dbReference>
<dbReference type="Gene3D" id="3.30.70.100">
    <property type="match status" value="1"/>
</dbReference>
<dbReference type="HAMAP" id="MF_00469">
    <property type="entry name" value="TrhO"/>
    <property type="match status" value="1"/>
</dbReference>
<dbReference type="PANTHER" id="PTHR43268">
    <property type="entry name" value="THIOSULFATE SULFURTRANSFERASE/RHODANESE-LIKE DOMAIN-CONTAINING PROTEIN 2"/>
    <property type="match status" value="1"/>
</dbReference>
<dbReference type="Pfam" id="PF17773">
    <property type="entry name" value="UPF0176_N"/>
    <property type="match status" value="1"/>
</dbReference>
<dbReference type="InterPro" id="IPR001763">
    <property type="entry name" value="Rhodanese-like_dom"/>
</dbReference>
<comment type="catalytic activity">
    <reaction evidence="1">
        <text>uridine(34) in tRNA + AH2 + O2 = 5-hydroxyuridine(34) in tRNA + A + H2O</text>
        <dbReference type="Rhea" id="RHEA:64224"/>
        <dbReference type="Rhea" id="RHEA-COMP:11727"/>
        <dbReference type="Rhea" id="RHEA-COMP:13381"/>
        <dbReference type="ChEBI" id="CHEBI:13193"/>
        <dbReference type="ChEBI" id="CHEBI:15377"/>
        <dbReference type="ChEBI" id="CHEBI:15379"/>
        <dbReference type="ChEBI" id="CHEBI:17499"/>
        <dbReference type="ChEBI" id="CHEBI:65315"/>
        <dbReference type="ChEBI" id="CHEBI:136877"/>
    </reaction>
</comment>
<organism evidence="3 4">
    <name type="scientific">Terriglobus roseus</name>
    <dbReference type="NCBI Taxonomy" id="392734"/>
    <lineage>
        <taxon>Bacteria</taxon>
        <taxon>Pseudomonadati</taxon>
        <taxon>Acidobacteriota</taxon>
        <taxon>Terriglobia</taxon>
        <taxon>Terriglobales</taxon>
        <taxon>Acidobacteriaceae</taxon>
        <taxon>Terriglobus</taxon>
    </lineage>
</organism>
<dbReference type="Pfam" id="PF00581">
    <property type="entry name" value="Rhodanese"/>
    <property type="match status" value="1"/>
</dbReference>
<dbReference type="RefSeq" id="WP_083346877.1">
    <property type="nucleotide sequence ID" value="NZ_LT629690.1"/>
</dbReference>
<dbReference type="InterPro" id="IPR040503">
    <property type="entry name" value="TRHO_N"/>
</dbReference>
<gene>
    <name evidence="1" type="primary">trhO</name>
    <name evidence="3" type="ORF">SAMN05444167_0478</name>
</gene>
<dbReference type="SUPFAM" id="SSF52821">
    <property type="entry name" value="Rhodanese/Cell cycle control phosphatase"/>
    <property type="match status" value="1"/>
</dbReference>
<comment type="similarity">
    <text evidence="1">Belongs to the TrhO family.</text>
</comment>